<dbReference type="InterPro" id="IPR036236">
    <property type="entry name" value="Znf_C2H2_sf"/>
</dbReference>
<dbReference type="PROSITE" id="PS00463">
    <property type="entry name" value="ZN2_CY6_FUNGAL_1"/>
    <property type="match status" value="1"/>
</dbReference>
<dbReference type="Gene3D" id="4.10.240.10">
    <property type="entry name" value="Zn(2)-C6 fungal-type DNA-binding domain"/>
    <property type="match status" value="1"/>
</dbReference>
<feature type="domain" description="C2H2-type" evidence="9">
    <location>
        <begin position="4"/>
        <end position="31"/>
    </location>
</feature>
<evidence type="ECO:0000256" key="6">
    <source>
        <dbReference type="PROSITE-ProRule" id="PRU00042"/>
    </source>
</evidence>
<accession>W9IYV8</accession>
<dbReference type="InterPro" id="IPR013087">
    <property type="entry name" value="Znf_C2H2_type"/>
</dbReference>
<keyword evidence="3" id="KW-0805">Transcription regulation</keyword>
<dbReference type="SMART" id="SM00066">
    <property type="entry name" value="GAL4"/>
    <property type="match status" value="1"/>
</dbReference>
<evidence type="ECO:0000256" key="7">
    <source>
        <dbReference type="SAM" id="MobiDB-lite"/>
    </source>
</evidence>
<dbReference type="SMART" id="SM00355">
    <property type="entry name" value="ZnF_C2H2"/>
    <property type="match status" value="2"/>
</dbReference>
<dbReference type="CDD" id="cd00067">
    <property type="entry name" value="GAL4"/>
    <property type="match status" value="1"/>
</dbReference>
<dbReference type="PROSITE" id="PS50048">
    <property type="entry name" value="ZN2_CY6_FUNGAL_2"/>
    <property type="match status" value="1"/>
</dbReference>
<dbReference type="SUPFAM" id="SSF57701">
    <property type="entry name" value="Zn2/Cys6 DNA-binding domain"/>
    <property type="match status" value="1"/>
</dbReference>
<reference evidence="10 11" key="1">
    <citation type="submission" date="2011-06" db="EMBL/GenBank/DDBJ databases">
        <title>The Genome Sequence of Fusarium oxysporum FOSC 3-a.</title>
        <authorList>
            <consortium name="The Broad Institute Genome Sequencing Platform"/>
            <person name="Ma L.-J."/>
            <person name="Gale L.R."/>
            <person name="Schwartz D.C."/>
            <person name="Zhou S."/>
            <person name="Corby-Kistler H."/>
            <person name="Young S.K."/>
            <person name="Zeng Q."/>
            <person name="Gargeya S."/>
            <person name="Fitzgerald M."/>
            <person name="Haas B."/>
            <person name="Abouelleil A."/>
            <person name="Alvarado L."/>
            <person name="Arachchi H.M."/>
            <person name="Berlin A."/>
            <person name="Brown A."/>
            <person name="Chapman S.B."/>
            <person name="Chen Z."/>
            <person name="Dunbar C."/>
            <person name="Freedman E."/>
            <person name="Gearin G."/>
            <person name="Gellesch M."/>
            <person name="Goldberg J."/>
            <person name="Griggs A."/>
            <person name="Gujja S."/>
            <person name="Heiman D."/>
            <person name="Howarth C."/>
            <person name="Larson L."/>
            <person name="Lui A."/>
            <person name="MacDonald P.J.P."/>
            <person name="Mehta T."/>
            <person name="Montmayeur A."/>
            <person name="Murphy C."/>
            <person name="Neiman D."/>
            <person name="Pearson M."/>
            <person name="Priest M."/>
            <person name="Roberts A."/>
            <person name="Saif S."/>
            <person name="Shea T."/>
            <person name="Shenoy N."/>
            <person name="Sisk P."/>
            <person name="Stolte C."/>
            <person name="Sykes S."/>
            <person name="Wortman J."/>
            <person name="Nusbaum C."/>
            <person name="Birren B."/>
        </authorList>
    </citation>
    <scope>NUCLEOTIDE SEQUENCE [LARGE SCALE GENOMIC DNA]</scope>
    <source>
        <strain evidence="11">FOSC 3-a</strain>
    </source>
</reference>
<dbReference type="PROSITE" id="PS50157">
    <property type="entry name" value="ZINC_FINGER_C2H2_2"/>
    <property type="match status" value="2"/>
</dbReference>
<gene>
    <name evidence="10" type="ORF">FOYG_00068</name>
</gene>
<feature type="domain" description="C2H2-type" evidence="9">
    <location>
        <begin position="32"/>
        <end position="59"/>
    </location>
</feature>
<evidence type="ECO:0000256" key="3">
    <source>
        <dbReference type="ARBA" id="ARBA00023015"/>
    </source>
</evidence>
<dbReference type="Pfam" id="PF04082">
    <property type="entry name" value="Fungal_trans"/>
    <property type="match status" value="1"/>
</dbReference>
<proteinExistence type="predicted"/>
<dbReference type="CDD" id="cd12148">
    <property type="entry name" value="fungal_TF_MHR"/>
    <property type="match status" value="1"/>
</dbReference>
<evidence type="ECO:0000259" key="8">
    <source>
        <dbReference type="PROSITE" id="PS50048"/>
    </source>
</evidence>
<evidence type="ECO:0000256" key="1">
    <source>
        <dbReference type="ARBA" id="ARBA00022723"/>
    </source>
</evidence>
<dbReference type="PROSITE" id="PS00028">
    <property type="entry name" value="ZINC_FINGER_C2H2_1"/>
    <property type="match status" value="2"/>
</dbReference>
<dbReference type="Proteomes" id="UP000030753">
    <property type="component" value="Unassembled WGS sequence"/>
</dbReference>
<dbReference type="Pfam" id="PF00096">
    <property type="entry name" value="zf-C2H2"/>
    <property type="match status" value="2"/>
</dbReference>
<dbReference type="GO" id="GO:0006351">
    <property type="term" value="P:DNA-templated transcription"/>
    <property type="evidence" value="ECO:0007669"/>
    <property type="project" value="InterPro"/>
</dbReference>
<keyword evidence="5" id="KW-0539">Nucleus</keyword>
<feature type="region of interest" description="Disordered" evidence="7">
    <location>
        <begin position="127"/>
        <end position="178"/>
    </location>
</feature>
<protein>
    <submittedName>
        <fullName evidence="10">Uncharacterized protein</fullName>
    </submittedName>
</protein>
<dbReference type="GO" id="GO:0008270">
    <property type="term" value="F:zinc ion binding"/>
    <property type="evidence" value="ECO:0007669"/>
    <property type="project" value="UniProtKB-KW"/>
</dbReference>
<dbReference type="InterPro" id="IPR001138">
    <property type="entry name" value="Zn2Cys6_DnaBD"/>
</dbReference>
<dbReference type="InterPro" id="IPR007219">
    <property type="entry name" value="XnlR_reg_dom"/>
</dbReference>
<dbReference type="PANTHER" id="PTHR47660">
    <property type="entry name" value="TRANSCRIPTION FACTOR WITH C2H2 AND ZN(2)-CYS(6) DNA BINDING DOMAIN (EUROFUNG)-RELATED-RELATED"/>
    <property type="match status" value="1"/>
</dbReference>
<dbReference type="Pfam" id="PF00172">
    <property type="entry name" value="Zn_clus"/>
    <property type="match status" value="1"/>
</dbReference>
<dbReference type="EMBL" id="JH717839">
    <property type="protein sequence ID" value="EWZ00179.1"/>
    <property type="molecule type" value="Genomic_DNA"/>
</dbReference>
<organism evidence="10 11">
    <name type="scientific">Fusarium oxysporum NRRL 32931</name>
    <dbReference type="NCBI Taxonomy" id="660029"/>
    <lineage>
        <taxon>Eukaryota</taxon>
        <taxon>Fungi</taxon>
        <taxon>Dikarya</taxon>
        <taxon>Ascomycota</taxon>
        <taxon>Pezizomycotina</taxon>
        <taxon>Sordariomycetes</taxon>
        <taxon>Hypocreomycetidae</taxon>
        <taxon>Hypocreales</taxon>
        <taxon>Nectriaceae</taxon>
        <taxon>Fusarium</taxon>
        <taxon>Fusarium oxysporum species complex</taxon>
    </lineage>
</organism>
<evidence type="ECO:0000259" key="9">
    <source>
        <dbReference type="PROSITE" id="PS50157"/>
    </source>
</evidence>
<keyword evidence="4" id="KW-0804">Transcription</keyword>
<sequence>MQPLQCTHCDASFKRKEHLERHVRRHSGVRPFTCRLCSRQFSRRDALQRHVSSHRIDHAGAAELLASTSTARRNQACSNCALAKQRCTGGNPCERCMLRKVPCQYRPQTISPTSPGRRGAVGTNRYAMDVQPPAPTAPVDDDSCPIAAEDPSSAGRLSNSDLHANDDPPSSGDITVNESSTLAGTSHLEGTMMSFDYNNGLFHGLPWLISDVPSYNSLFWVSDYPDTIYQDFSYLSSTDLELSRSAALASDSTSFSHSHHDMPQRDSQASRMDETLDPNRVQTSQLNQWIDQNSGLPFTTLTTEDENVVRAQLFGYLRQTPHNAFQKIADFYTEQNQCSSSFMEKLTFQTFLELYFEHFADQFPFLHVTLLEDDDVSWVLLLAVAAVGAQFSALKHATLFANILQHLLESAVKMRCPEIPSSTDLTWAQVILLRDICLLFNGDKKLQVARQYEKNKLITLSRVLRSHNPEPFFSPEEILEKPLLEQAWKQWVAAECRIRLLHSVYFLECLQFVFHDIRPSVELSDLTKILPCEDSIWKCRNEEEWRRALVEGRHQQPMLICASLLDWKNAQKVDGYVRKLLFLYLYTEERLTMERFRNSLFRQVLFPSTSLAQFQQQQAGLSCVDLRGLLTSIRSSVTGELELLHPVQESSLPVKPVFGDQDVLYILIHLLRDVPMRSLLAFAGWQVDDAQVEAAKLELSEWAFQHEQVARQCFLHAVAIFNILRNKHPFAAHEPLSLLTATLYIWMYDQFIQEDGHGNRDDISMLTIRLHSAADRQAFERWVHEGGAARVHIPGVGFFGGKDGRVRLLHEFRRILLTRTEWSRVCQVIAKAVTHLLQEQRPRFEEDVASESIICASNAQPGTYVVD</sequence>
<dbReference type="SUPFAM" id="SSF57667">
    <property type="entry name" value="beta-beta-alpha zinc fingers"/>
    <property type="match status" value="1"/>
</dbReference>
<feature type="domain" description="Zn(2)-C6 fungal-type" evidence="8">
    <location>
        <begin position="76"/>
        <end position="105"/>
    </location>
</feature>
<keyword evidence="2" id="KW-0862">Zinc</keyword>
<dbReference type="GO" id="GO:0003677">
    <property type="term" value="F:DNA binding"/>
    <property type="evidence" value="ECO:0007669"/>
    <property type="project" value="InterPro"/>
</dbReference>
<keyword evidence="6" id="KW-0863">Zinc-finger</keyword>
<dbReference type="OrthoDB" id="10018191at2759"/>
<evidence type="ECO:0000256" key="5">
    <source>
        <dbReference type="ARBA" id="ARBA00023242"/>
    </source>
</evidence>
<evidence type="ECO:0000313" key="10">
    <source>
        <dbReference type="EMBL" id="EWZ00179.1"/>
    </source>
</evidence>
<evidence type="ECO:0000256" key="2">
    <source>
        <dbReference type="ARBA" id="ARBA00022833"/>
    </source>
</evidence>
<name>W9IYV8_FUSOX</name>
<dbReference type="AlphaFoldDB" id="W9IYV8"/>
<dbReference type="Gene3D" id="3.30.160.60">
    <property type="entry name" value="Classic Zinc Finger"/>
    <property type="match status" value="2"/>
</dbReference>
<evidence type="ECO:0000256" key="4">
    <source>
        <dbReference type="ARBA" id="ARBA00023163"/>
    </source>
</evidence>
<evidence type="ECO:0000313" key="11">
    <source>
        <dbReference type="Proteomes" id="UP000030753"/>
    </source>
</evidence>
<dbReference type="HOGENOM" id="CLU_003864_3_0_1"/>
<dbReference type="InterPro" id="IPR036864">
    <property type="entry name" value="Zn2-C6_fun-type_DNA-bd_sf"/>
</dbReference>
<keyword evidence="1" id="KW-0479">Metal-binding</keyword>
<dbReference type="GO" id="GO:0000981">
    <property type="term" value="F:DNA-binding transcription factor activity, RNA polymerase II-specific"/>
    <property type="evidence" value="ECO:0007669"/>
    <property type="project" value="InterPro"/>
</dbReference>